<proteinExistence type="predicted"/>
<evidence type="ECO:0000313" key="4">
    <source>
        <dbReference type="Proteomes" id="UP001642409"/>
    </source>
</evidence>
<dbReference type="EMBL" id="CAXDID020000034">
    <property type="protein sequence ID" value="CAL5996049.1"/>
    <property type="molecule type" value="Genomic_DNA"/>
</dbReference>
<accession>A0AA86RDW5</accession>
<keyword evidence="4" id="KW-1185">Reference proteome</keyword>
<evidence type="ECO:0000313" key="3">
    <source>
        <dbReference type="EMBL" id="CAL5996049.1"/>
    </source>
</evidence>
<organism evidence="2">
    <name type="scientific">Hexamita inflata</name>
    <dbReference type="NCBI Taxonomy" id="28002"/>
    <lineage>
        <taxon>Eukaryota</taxon>
        <taxon>Metamonada</taxon>
        <taxon>Diplomonadida</taxon>
        <taxon>Hexamitidae</taxon>
        <taxon>Hexamitinae</taxon>
        <taxon>Hexamita</taxon>
    </lineage>
</organism>
<dbReference type="EMBL" id="CATOUU010001090">
    <property type="protein sequence ID" value="CAI9971313.1"/>
    <property type="molecule type" value="Genomic_DNA"/>
</dbReference>
<gene>
    <name evidence="3" type="ORF">HINF_LOCUS14501</name>
    <name evidence="2" type="ORF">HINF_LOCUS58958</name>
</gene>
<name>A0AA86RDW5_9EUKA</name>
<feature type="coiled-coil region" evidence="1">
    <location>
        <begin position="108"/>
        <end position="135"/>
    </location>
</feature>
<feature type="coiled-coil region" evidence="1">
    <location>
        <begin position="232"/>
        <end position="294"/>
    </location>
</feature>
<reference evidence="2" key="1">
    <citation type="submission" date="2023-06" db="EMBL/GenBank/DDBJ databases">
        <authorList>
            <person name="Kurt Z."/>
        </authorList>
    </citation>
    <scope>NUCLEOTIDE SEQUENCE</scope>
</reference>
<dbReference type="AlphaFoldDB" id="A0AA86RDW5"/>
<dbReference type="Proteomes" id="UP001642409">
    <property type="component" value="Unassembled WGS sequence"/>
</dbReference>
<reference evidence="3 4" key="2">
    <citation type="submission" date="2024-07" db="EMBL/GenBank/DDBJ databases">
        <authorList>
            <person name="Akdeniz Z."/>
        </authorList>
    </citation>
    <scope>NUCLEOTIDE SEQUENCE [LARGE SCALE GENOMIC DNA]</scope>
</reference>
<keyword evidence="1" id="KW-0175">Coiled coil</keyword>
<sequence>MNPQSSMLAVGSPLTKSNVDISIDFMDYPMSRGSISTSRDQNRLQTSYDQRYNQIQTREISRLHKPVGKGVARLKTWDVRLETLQQKFSTDYVMVHKTLDHVLAKEMLKLEAEHKKEIKAESKKLELEYKAKLEQLKSDHQSKLEHYLFEKPLSPEECANMYALKQAKAKVSKLNTIGSYKDDYSQIKYVKLDAVLRISNVPEKTSVDQFFKVFYQYQESYDNPGLEKIQMITDLYNEIKGYQASVEALNDLVVPFCSKTQNDQSLQTIKLSQTNKLNGKIQELQNKMNSNNDKKMFDDLRVKIDSIRQQISQINAMQTIQEYKLWAQ</sequence>
<comment type="caution">
    <text evidence="2">The sequence shown here is derived from an EMBL/GenBank/DDBJ whole genome shotgun (WGS) entry which is preliminary data.</text>
</comment>
<evidence type="ECO:0000313" key="2">
    <source>
        <dbReference type="EMBL" id="CAI9971313.1"/>
    </source>
</evidence>
<evidence type="ECO:0000256" key="1">
    <source>
        <dbReference type="SAM" id="Coils"/>
    </source>
</evidence>
<protein>
    <submittedName>
        <fullName evidence="3">Hypothetical_protein</fullName>
    </submittedName>
</protein>